<evidence type="ECO:0000256" key="6">
    <source>
        <dbReference type="RuleBase" id="RU361217"/>
    </source>
</evidence>
<dbReference type="PRINTS" id="PR01001">
    <property type="entry name" value="FADG3PDH"/>
</dbReference>
<keyword evidence="3 6" id="KW-0285">Flavoprotein</keyword>
<evidence type="ECO:0000259" key="8">
    <source>
        <dbReference type="Pfam" id="PF16901"/>
    </source>
</evidence>
<gene>
    <name evidence="9" type="ORF">HYN46_06685</name>
</gene>
<comment type="similarity">
    <text evidence="2 6">Belongs to the FAD-dependent glycerol-3-phosphate dehydrogenase family.</text>
</comment>
<keyword evidence="5 6" id="KW-0560">Oxidoreductase</keyword>
<evidence type="ECO:0000256" key="4">
    <source>
        <dbReference type="ARBA" id="ARBA00022827"/>
    </source>
</evidence>
<dbReference type="NCBIfam" id="NF009906">
    <property type="entry name" value="PRK13369.1"/>
    <property type="match status" value="1"/>
</dbReference>
<dbReference type="InterPro" id="IPR038299">
    <property type="entry name" value="DAO_C_sf"/>
</dbReference>
<feature type="domain" description="FAD dependent oxidoreductase" evidence="7">
    <location>
        <begin position="18"/>
        <end position="361"/>
    </location>
</feature>
<dbReference type="GO" id="GO:0004368">
    <property type="term" value="F:glycerol-3-phosphate dehydrogenase (quinone) activity"/>
    <property type="evidence" value="ECO:0007669"/>
    <property type="project" value="UniProtKB-EC"/>
</dbReference>
<dbReference type="PROSITE" id="PS00978">
    <property type="entry name" value="FAD_G3PDH_2"/>
    <property type="match status" value="1"/>
</dbReference>
<reference evidence="9 10" key="1">
    <citation type="submission" date="2018-07" db="EMBL/GenBank/DDBJ databases">
        <title>Genome sequencing of Moraxellaceae gen. HYN0046.</title>
        <authorList>
            <person name="Kim M."/>
            <person name="Yi H."/>
        </authorList>
    </citation>
    <scope>NUCLEOTIDE SEQUENCE [LARGE SCALE GENOMIC DNA]</scope>
    <source>
        <strain evidence="9 10">HYN0046</strain>
    </source>
</reference>
<evidence type="ECO:0000313" key="9">
    <source>
        <dbReference type="EMBL" id="AXI02539.1"/>
    </source>
</evidence>
<evidence type="ECO:0000313" key="10">
    <source>
        <dbReference type="Proteomes" id="UP000253940"/>
    </source>
</evidence>
<evidence type="ECO:0000256" key="1">
    <source>
        <dbReference type="ARBA" id="ARBA00001974"/>
    </source>
</evidence>
<dbReference type="PROSITE" id="PS00977">
    <property type="entry name" value="FAD_G3PDH_1"/>
    <property type="match status" value="1"/>
</dbReference>
<feature type="domain" description="Alpha-glycerophosphate oxidase C-terminal" evidence="8">
    <location>
        <begin position="421"/>
        <end position="524"/>
    </location>
</feature>
<evidence type="ECO:0000259" key="7">
    <source>
        <dbReference type="Pfam" id="PF01266"/>
    </source>
</evidence>
<dbReference type="InterPro" id="IPR000447">
    <property type="entry name" value="G3P_DH_FAD-dep"/>
</dbReference>
<dbReference type="Gene3D" id="3.30.9.10">
    <property type="entry name" value="D-Amino Acid Oxidase, subunit A, domain 2"/>
    <property type="match status" value="1"/>
</dbReference>
<keyword evidence="10" id="KW-1185">Reference proteome</keyword>
<accession>A0A345P5I0</accession>
<dbReference type="Gene3D" id="3.50.50.60">
    <property type="entry name" value="FAD/NAD(P)-binding domain"/>
    <property type="match status" value="1"/>
</dbReference>
<name>A0A345P5I0_9GAMM</name>
<comment type="cofactor">
    <cofactor evidence="1 6">
        <name>FAD</name>
        <dbReference type="ChEBI" id="CHEBI:57692"/>
    </cofactor>
</comment>
<dbReference type="NCBIfam" id="NF008899">
    <property type="entry name" value="PRK12266.1"/>
    <property type="match status" value="1"/>
</dbReference>
<dbReference type="Gene3D" id="6.10.250.1890">
    <property type="match status" value="1"/>
</dbReference>
<dbReference type="PANTHER" id="PTHR11985">
    <property type="entry name" value="GLYCEROL-3-PHOSPHATE DEHYDROGENASE"/>
    <property type="match status" value="1"/>
</dbReference>
<dbReference type="OrthoDB" id="9766796at2"/>
<evidence type="ECO:0000256" key="3">
    <source>
        <dbReference type="ARBA" id="ARBA00022630"/>
    </source>
</evidence>
<dbReference type="PANTHER" id="PTHR11985:SF15">
    <property type="entry name" value="GLYCEROL-3-PHOSPHATE DEHYDROGENASE, MITOCHONDRIAL"/>
    <property type="match status" value="1"/>
</dbReference>
<keyword evidence="4" id="KW-0274">FAD</keyword>
<dbReference type="EC" id="1.1.5.3" evidence="6"/>
<dbReference type="Pfam" id="PF16901">
    <property type="entry name" value="DAO_C"/>
    <property type="match status" value="1"/>
</dbReference>
<protein>
    <recommendedName>
        <fullName evidence="6">Glycerol-3-phosphate dehydrogenase</fullName>
        <ecNumber evidence="6">1.1.5.3</ecNumber>
    </recommendedName>
</protein>
<dbReference type="EMBL" id="CP031222">
    <property type="protein sequence ID" value="AXI02539.1"/>
    <property type="molecule type" value="Genomic_DNA"/>
</dbReference>
<sequence>MTNDSLAAEPDLNDSIYDLVVIGGGINGVGIARDAAGRGLRVLLVEKGDFAGATSSASSKLIHGGLRYLEYYEFRLVREALAERERLLAIAPHIAWPMSFVMPHIAGLRPRWMIRTGLFLYDRLGGRISLAKSKAVTLTNTLLGKPLKALFSQGFTYSDAWVDDARLVVLNALSAQQHGAQLLPRVSFEQAKRVGHFWHIEVKPTEIHPSPEQIPTHIRARMLVNASGPWVESVRARIELNDSILDEGILESNIKTQKQAGLGQLRLVQGSHMVVAQCYEGNHAYILQHTDRRVIFMLPYEHDYTLIGTTDLPLTDPNQQPTMTDAEVEYLCDAVNQYLEHPVKPQDVIWRYSGVRPLMDQGDTDNPSAVSRDYELKIEALNEVVPLLTVLGGKLTTYRKLAEHALDDLSDFCIDLPKGWTDQEVLPGGDIPDGWHGFEAWQTQFIAQYPDLDSEWLASITRRYGTLIPQVLSSLKSQSAPFGVSDLGLHFGGGLYECEVRYLRQNEWAWQAEDILWRRTKCGLHMTVDERISFEKWFKQHNL</sequence>
<dbReference type="Gene3D" id="1.10.8.870">
    <property type="entry name" value="Alpha-glycerophosphate oxidase, cap domain"/>
    <property type="match status" value="1"/>
</dbReference>
<evidence type="ECO:0000256" key="2">
    <source>
        <dbReference type="ARBA" id="ARBA00007330"/>
    </source>
</evidence>
<comment type="catalytic activity">
    <reaction evidence="6">
        <text>a quinone + sn-glycerol 3-phosphate = dihydroxyacetone phosphate + a quinol</text>
        <dbReference type="Rhea" id="RHEA:18977"/>
        <dbReference type="ChEBI" id="CHEBI:24646"/>
        <dbReference type="ChEBI" id="CHEBI:57597"/>
        <dbReference type="ChEBI" id="CHEBI:57642"/>
        <dbReference type="ChEBI" id="CHEBI:132124"/>
        <dbReference type="EC" id="1.1.5.3"/>
    </reaction>
</comment>
<dbReference type="Pfam" id="PF01266">
    <property type="entry name" value="DAO"/>
    <property type="match status" value="1"/>
</dbReference>
<dbReference type="InterPro" id="IPR031656">
    <property type="entry name" value="DAO_C"/>
</dbReference>
<evidence type="ECO:0000256" key="5">
    <source>
        <dbReference type="ARBA" id="ARBA00023002"/>
    </source>
</evidence>
<organism evidence="9 10">
    <name type="scientific">Aquirhabdus parva</name>
    <dbReference type="NCBI Taxonomy" id="2283318"/>
    <lineage>
        <taxon>Bacteria</taxon>
        <taxon>Pseudomonadati</taxon>
        <taxon>Pseudomonadota</taxon>
        <taxon>Gammaproteobacteria</taxon>
        <taxon>Moraxellales</taxon>
        <taxon>Moraxellaceae</taxon>
        <taxon>Aquirhabdus</taxon>
    </lineage>
</organism>
<dbReference type="SUPFAM" id="SSF51905">
    <property type="entry name" value="FAD/NAD(P)-binding domain"/>
    <property type="match status" value="1"/>
</dbReference>
<dbReference type="RefSeq" id="WP_114898649.1">
    <property type="nucleotide sequence ID" value="NZ_CP031222.1"/>
</dbReference>
<dbReference type="AlphaFoldDB" id="A0A345P5I0"/>
<dbReference type="GO" id="GO:0046168">
    <property type="term" value="P:glycerol-3-phosphate catabolic process"/>
    <property type="evidence" value="ECO:0007669"/>
    <property type="project" value="TreeGrafter"/>
</dbReference>
<dbReference type="GO" id="GO:0009331">
    <property type="term" value="C:glycerol-3-phosphate dehydrogenase (FAD) complex"/>
    <property type="evidence" value="ECO:0007669"/>
    <property type="project" value="UniProtKB-UniRule"/>
</dbReference>
<dbReference type="InterPro" id="IPR036188">
    <property type="entry name" value="FAD/NAD-bd_sf"/>
</dbReference>
<dbReference type="Proteomes" id="UP000253940">
    <property type="component" value="Chromosome"/>
</dbReference>
<dbReference type="KEGG" id="mbah:HYN46_06685"/>
<dbReference type="InterPro" id="IPR006076">
    <property type="entry name" value="FAD-dep_OxRdtase"/>
</dbReference>
<proteinExistence type="inferred from homology"/>